<evidence type="ECO:0000259" key="1">
    <source>
        <dbReference type="PROSITE" id="PS50943"/>
    </source>
</evidence>
<feature type="domain" description="HTH cro/C1-type" evidence="1">
    <location>
        <begin position="62"/>
        <end position="115"/>
    </location>
</feature>
<dbReference type="InterPro" id="IPR010982">
    <property type="entry name" value="Lambda_DNA-bd_dom_sf"/>
</dbReference>
<evidence type="ECO:0000313" key="3">
    <source>
        <dbReference type="Proteomes" id="UP000199371"/>
    </source>
</evidence>
<dbReference type="InterPro" id="IPR001387">
    <property type="entry name" value="Cro/C1-type_HTH"/>
</dbReference>
<dbReference type="Proteomes" id="UP000199371">
    <property type="component" value="Unassembled WGS sequence"/>
</dbReference>
<accession>A0A1H6JYL3</accession>
<dbReference type="AlphaFoldDB" id="A0A1H6JYL3"/>
<dbReference type="PANTHER" id="PTHR40455">
    <property type="entry name" value="ANTITOXIN HIGA"/>
    <property type="match status" value="1"/>
</dbReference>
<dbReference type="Gene3D" id="1.10.260.40">
    <property type="entry name" value="lambda repressor-like DNA-binding domains"/>
    <property type="match status" value="1"/>
</dbReference>
<dbReference type="GO" id="GO:0001046">
    <property type="term" value="F:core promoter sequence-specific DNA binding"/>
    <property type="evidence" value="ECO:0007669"/>
    <property type="project" value="TreeGrafter"/>
</dbReference>
<reference evidence="3" key="1">
    <citation type="submission" date="2016-10" db="EMBL/GenBank/DDBJ databases">
        <authorList>
            <person name="Varghese N."/>
            <person name="Submissions S."/>
        </authorList>
    </citation>
    <scope>NUCLEOTIDE SEQUENCE [LARGE SCALE GENOMIC DNA]</scope>
    <source>
        <strain evidence="3">DSM 17616</strain>
    </source>
</reference>
<organism evidence="2 3">
    <name type="scientific">Rheinheimera pacifica</name>
    <dbReference type="NCBI Taxonomy" id="173990"/>
    <lineage>
        <taxon>Bacteria</taxon>
        <taxon>Pseudomonadati</taxon>
        <taxon>Pseudomonadota</taxon>
        <taxon>Gammaproteobacteria</taxon>
        <taxon>Chromatiales</taxon>
        <taxon>Chromatiaceae</taxon>
        <taxon>Rheinheimera</taxon>
    </lineage>
</organism>
<dbReference type="RefSeq" id="WP_425438493.1">
    <property type="nucleotide sequence ID" value="NZ_FNXF01000002.1"/>
</dbReference>
<keyword evidence="3" id="KW-1185">Reference proteome</keyword>
<evidence type="ECO:0000313" key="2">
    <source>
        <dbReference type="EMBL" id="SEH67566.1"/>
    </source>
</evidence>
<proteinExistence type="predicted"/>
<dbReference type="SUPFAM" id="SSF47413">
    <property type="entry name" value="lambda repressor-like DNA-binding domains"/>
    <property type="match status" value="1"/>
</dbReference>
<sequence length="124" mass="14294">MMDIKPIRNDADYRAALQEVEQLMLAQPDTPEGEKLDVMVTLLEAYEAKHFRMDLPDPVEAIKFEMERKGLTVKDLEPMIGKSNRVYEILNYKRSLTLKMIWRLHQGLGIPAESLIKPPVNLSN</sequence>
<dbReference type="PROSITE" id="PS50943">
    <property type="entry name" value="HTH_CROC1"/>
    <property type="match status" value="1"/>
</dbReference>
<dbReference type="STRING" id="173990.SAMN05660691_00828"/>
<dbReference type="EMBL" id="FNXF01000002">
    <property type="protein sequence ID" value="SEH67566.1"/>
    <property type="molecule type" value="Genomic_DNA"/>
</dbReference>
<name>A0A1H6JYL3_9GAMM</name>
<dbReference type="InterPro" id="IPR039060">
    <property type="entry name" value="Antitox_HigA"/>
</dbReference>
<protein>
    <submittedName>
        <fullName evidence="2">HTH-type transcriptional regulator / antitoxin HigA</fullName>
    </submittedName>
</protein>
<gene>
    <name evidence="2" type="ORF">SAMN05660691_00828</name>
</gene>
<dbReference type="GO" id="GO:0006355">
    <property type="term" value="P:regulation of DNA-templated transcription"/>
    <property type="evidence" value="ECO:0007669"/>
    <property type="project" value="InterPro"/>
</dbReference>
<dbReference type="PANTHER" id="PTHR40455:SF1">
    <property type="entry name" value="ANTITOXIN HIGA"/>
    <property type="match status" value="1"/>
</dbReference>